<name>A0A1F6LVM8_9BACT</name>
<evidence type="ECO:0000313" key="2">
    <source>
        <dbReference type="EMBL" id="OGH63374.1"/>
    </source>
</evidence>
<feature type="transmembrane region" description="Helical" evidence="1">
    <location>
        <begin position="50"/>
        <end position="70"/>
    </location>
</feature>
<dbReference type="Proteomes" id="UP000176329">
    <property type="component" value="Unassembled WGS sequence"/>
</dbReference>
<reference evidence="2 3" key="1">
    <citation type="journal article" date="2016" name="Nat. Commun.">
        <title>Thousands of microbial genomes shed light on interconnected biogeochemical processes in an aquifer system.</title>
        <authorList>
            <person name="Anantharaman K."/>
            <person name="Brown C.T."/>
            <person name="Hug L.A."/>
            <person name="Sharon I."/>
            <person name="Castelle C.J."/>
            <person name="Probst A.J."/>
            <person name="Thomas B.C."/>
            <person name="Singh A."/>
            <person name="Wilkins M.J."/>
            <person name="Karaoz U."/>
            <person name="Brodie E.L."/>
            <person name="Williams K.H."/>
            <person name="Hubbard S.S."/>
            <person name="Banfield J.F."/>
        </authorList>
    </citation>
    <scope>NUCLEOTIDE SEQUENCE [LARGE SCALE GENOMIC DNA]</scope>
</reference>
<keyword evidence="1" id="KW-0812">Transmembrane</keyword>
<accession>A0A1F6LVM8</accession>
<proteinExistence type="predicted"/>
<sequence>MHHKTKSIIGISVSVIVALLIFKFGVFVGYHKARHTLRWQSMYHQNFTNPHAIVGEIITVSTSTLVIVGVDSVEKLVVMTDATIKPDSLKPGSRVVVIGSPTEDGRVEAKIIRALKRTRR</sequence>
<dbReference type="AlphaFoldDB" id="A0A1F6LVM8"/>
<protein>
    <recommendedName>
        <fullName evidence="4">DUF5666 domain-containing protein</fullName>
    </recommendedName>
</protein>
<feature type="transmembrane region" description="Helical" evidence="1">
    <location>
        <begin position="7"/>
        <end position="30"/>
    </location>
</feature>
<keyword evidence="1" id="KW-0472">Membrane</keyword>
<gene>
    <name evidence="2" type="ORF">A2848_01730</name>
</gene>
<dbReference type="InterPro" id="IPR012340">
    <property type="entry name" value="NA-bd_OB-fold"/>
</dbReference>
<comment type="caution">
    <text evidence="2">The sequence shown here is derived from an EMBL/GenBank/DDBJ whole genome shotgun (WGS) entry which is preliminary data.</text>
</comment>
<evidence type="ECO:0008006" key="4">
    <source>
        <dbReference type="Google" id="ProtNLM"/>
    </source>
</evidence>
<dbReference type="EMBL" id="MFPV01000005">
    <property type="protein sequence ID" value="OGH63374.1"/>
    <property type="molecule type" value="Genomic_DNA"/>
</dbReference>
<organism evidence="2 3">
    <name type="scientific">Candidatus Magasanikbacteria bacterium RIFCSPHIGHO2_01_FULL_50_8</name>
    <dbReference type="NCBI Taxonomy" id="1798674"/>
    <lineage>
        <taxon>Bacteria</taxon>
        <taxon>Candidatus Magasanikiibacteriota</taxon>
    </lineage>
</organism>
<evidence type="ECO:0000256" key="1">
    <source>
        <dbReference type="SAM" id="Phobius"/>
    </source>
</evidence>
<dbReference type="Gene3D" id="2.40.50.140">
    <property type="entry name" value="Nucleic acid-binding proteins"/>
    <property type="match status" value="1"/>
</dbReference>
<evidence type="ECO:0000313" key="3">
    <source>
        <dbReference type="Proteomes" id="UP000176329"/>
    </source>
</evidence>
<keyword evidence="1" id="KW-1133">Transmembrane helix</keyword>